<dbReference type="Gene3D" id="3.10.20.310">
    <property type="entry name" value="membrane protein fhac"/>
    <property type="match status" value="1"/>
</dbReference>
<keyword evidence="3" id="KW-0812">Transmembrane</keyword>
<reference evidence="7" key="1">
    <citation type="submission" date="2018-05" db="EMBL/GenBank/DDBJ databases">
        <authorList>
            <person name="Lanie J.A."/>
            <person name="Ng W.-L."/>
            <person name="Kazmierczak K.M."/>
            <person name="Andrzejewski T.M."/>
            <person name="Davidsen T.M."/>
            <person name="Wayne K.J."/>
            <person name="Tettelin H."/>
            <person name="Glass J.I."/>
            <person name="Rusch D."/>
            <person name="Podicherti R."/>
            <person name="Tsui H.-C.T."/>
            <person name="Winkler M.E."/>
        </authorList>
    </citation>
    <scope>NUCLEOTIDE SEQUENCE</scope>
</reference>
<protein>
    <recommendedName>
        <fullName evidence="6">POTRA domain-containing protein</fullName>
    </recommendedName>
</protein>
<dbReference type="GO" id="GO:0090529">
    <property type="term" value="P:cell septum assembly"/>
    <property type="evidence" value="ECO:0007669"/>
    <property type="project" value="InterPro"/>
</dbReference>
<accession>A0A381NPV0</accession>
<sequence>MGIIIFLAIKWAAFNDMFTIKNVEIDGINYFDETPLLSYKDKINNHHIIFSDLKSYKNDIQSLEYIKDCKIFRTFPQTINITIYEREPIAIINAEDLIMLDSDGICLPVQYSSISLPILSNFKTNKELYPRGERTKSSNVLKSVNIIRYSKENFSSLYEEISEFLFNEENEYEIILKNGKTKILLGSDEIFTKLDYLQAFESALPDDKNFNIYKYIDLRYKNQIIVRERI</sequence>
<keyword evidence="5" id="KW-0131">Cell cycle</keyword>
<dbReference type="PANTHER" id="PTHR35851:SF1">
    <property type="entry name" value="CELL DIVISION PROTEIN FTSQ"/>
    <property type="match status" value="1"/>
</dbReference>
<evidence type="ECO:0000256" key="2">
    <source>
        <dbReference type="ARBA" id="ARBA00022618"/>
    </source>
</evidence>
<name>A0A381NPV0_9ZZZZ</name>
<evidence type="ECO:0000256" key="3">
    <source>
        <dbReference type="ARBA" id="ARBA00022692"/>
    </source>
</evidence>
<dbReference type="Pfam" id="PF08478">
    <property type="entry name" value="POTRA_1"/>
    <property type="match status" value="1"/>
</dbReference>
<organism evidence="7">
    <name type="scientific">marine metagenome</name>
    <dbReference type="NCBI Taxonomy" id="408172"/>
    <lineage>
        <taxon>unclassified sequences</taxon>
        <taxon>metagenomes</taxon>
        <taxon>ecological metagenomes</taxon>
    </lineage>
</organism>
<proteinExistence type="predicted"/>
<keyword evidence="4" id="KW-1133">Transmembrane helix</keyword>
<dbReference type="InterPro" id="IPR026579">
    <property type="entry name" value="FtsQ"/>
</dbReference>
<keyword evidence="4" id="KW-0472">Membrane</keyword>
<dbReference type="EMBL" id="UINC01000509">
    <property type="protein sequence ID" value="SUZ56547.1"/>
    <property type="molecule type" value="Genomic_DNA"/>
</dbReference>
<dbReference type="Gene3D" id="3.40.50.11690">
    <property type="entry name" value="Cell division protein FtsQ/DivIB"/>
    <property type="match status" value="1"/>
</dbReference>
<gene>
    <name evidence="7" type="ORF">METZ01_LOCUS9401</name>
</gene>
<keyword evidence="1" id="KW-1003">Cell membrane</keyword>
<dbReference type="PANTHER" id="PTHR35851">
    <property type="entry name" value="CELL DIVISION PROTEIN FTSQ"/>
    <property type="match status" value="1"/>
</dbReference>
<feature type="domain" description="POTRA" evidence="6">
    <location>
        <begin position="18"/>
        <end position="86"/>
    </location>
</feature>
<dbReference type="InterPro" id="IPR045335">
    <property type="entry name" value="FtsQ_C_sf"/>
</dbReference>
<evidence type="ECO:0000259" key="6">
    <source>
        <dbReference type="Pfam" id="PF08478"/>
    </source>
</evidence>
<dbReference type="InterPro" id="IPR013685">
    <property type="entry name" value="POTRA_FtsQ_type"/>
</dbReference>
<dbReference type="AlphaFoldDB" id="A0A381NPV0"/>
<evidence type="ECO:0000256" key="4">
    <source>
        <dbReference type="ARBA" id="ARBA00022989"/>
    </source>
</evidence>
<keyword evidence="2" id="KW-0132">Cell division</keyword>
<evidence type="ECO:0000256" key="5">
    <source>
        <dbReference type="ARBA" id="ARBA00023306"/>
    </source>
</evidence>
<evidence type="ECO:0000313" key="7">
    <source>
        <dbReference type="EMBL" id="SUZ56547.1"/>
    </source>
</evidence>
<evidence type="ECO:0000256" key="1">
    <source>
        <dbReference type="ARBA" id="ARBA00022475"/>
    </source>
</evidence>